<evidence type="ECO:0000256" key="10">
    <source>
        <dbReference type="ARBA" id="ARBA00093448"/>
    </source>
</evidence>
<gene>
    <name evidence="13" type="ORF">AB6T85_04480</name>
</gene>
<dbReference type="PROSITE" id="PS51318">
    <property type="entry name" value="TAT"/>
    <property type="match status" value="1"/>
</dbReference>
<evidence type="ECO:0000256" key="6">
    <source>
        <dbReference type="ARBA" id="ARBA00022801"/>
    </source>
</evidence>
<dbReference type="PANTHER" id="PTHR37425">
    <property type="match status" value="1"/>
</dbReference>
<dbReference type="PANTHER" id="PTHR37425:SF1">
    <property type="entry name" value="OUTER MEMBRANE PROTEIN"/>
    <property type="match status" value="1"/>
</dbReference>
<evidence type="ECO:0000256" key="8">
    <source>
        <dbReference type="ARBA" id="ARBA00023049"/>
    </source>
</evidence>
<dbReference type="InterPro" id="IPR009045">
    <property type="entry name" value="Zn_M74/Hedgehog-like"/>
</dbReference>
<comment type="similarity">
    <text evidence="10">Belongs to the peptidase M15 family.</text>
</comment>
<keyword evidence="4" id="KW-0479">Metal-binding</keyword>
<dbReference type="SUPFAM" id="SSF55166">
    <property type="entry name" value="Hedgehog/DD-peptidase"/>
    <property type="match status" value="1"/>
</dbReference>
<dbReference type="Pfam" id="PF05951">
    <property type="entry name" value="Peptidase_M15_2"/>
    <property type="match status" value="1"/>
</dbReference>
<organism evidence="13 14">
    <name type="scientific">Erwinia aeris</name>
    <dbReference type="NCBI Taxonomy" id="3239803"/>
    <lineage>
        <taxon>Bacteria</taxon>
        <taxon>Pseudomonadati</taxon>
        <taxon>Pseudomonadota</taxon>
        <taxon>Gammaproteobacteria</taxon>
        <taxon>Enterobacterales</taxon>
        <taxon>Erwiniaceae</taxon>
        <taxon>Erwinia</taxon>
    </lineage>
</organism>
<evidence type="ECO:0000256" key="11">
    <source>
        <dbReference type="ARBA" id="ARBA00093666"/>
    </source>
</evidence>
<dbReference type="InterPro" id="IPR006311">
    <property type="entry name" value="TAT_signal"/>
</dbReference>
<evidence type="ECO:0000313" key="13">
    <source>
        <dbReference type="EMBL" id="MEY8769695.1"/>
    </source>
</evidence>
<name>A0ABV4E492_9GAMM</name>
<proteinExistence type="inferred from homology"/>
<dbReference type="Gene3D" id="3.30.1380.10">
    <property type="match status" value="1"/>
</dbReference>
<keyword evidence="14" id="KW-1185">Reference proteome</keyword>
<keyword evidence="6" id="KW-0378">Hydrolase</keyword>
<feature type="chain" id="PRO_5045925478" description="Murein endopeptidase K" evidence="12">
    <location>
        <begin position="31"/>
        <end position="184"/>
    </location>
</feature>
<dbReference type="Proteomes" id="UP001565243">
    <property type="component" value="Unassembled WGS sequence"/>
</dbReference>
<evidence type="ECO:0000313" key="14">
    <source>
        <dbReference type="Proteomes" id="UP001565243"/>
    </source>
</evidence>
<evidence type="ECO:0000256" key="1">
    <source>
        <dbReference type="ARBA" id="ARBA00001947"/>
    </source>
</evidence>
<evidence type="ECO:0000256" key="5">
    <source>
        <dbReference type="ARBA" id="ARBA00022729"/>
    </source>
</evidence>
<evidence type="ECO:0000256" key="9">
    <source>
        <dbReference type="ARBA" id="ARBA00023316"/>
    </source>
</evidence>
<comment type="pathway">
    <text evidence="2">Cell wall biogenesis; cell wall polysaccharide biosynthesis.</text>
</comment>
<reference evidence="13 14" key="1">
    <citation type="submission" date="2024-07" db="EMBL/GenBank/DDBJ databases">
        <authorList>
            <person name="Hebao G."/>
        </authorList>
    </citation>
    <scope>NUCLEOTIDE SEQUENCE [LARGE SCALE GENOMIC DNA]</scope>
    <source>
        <strain evidence="13 14">ACCC 02193</strain>
    </source>
</reference>
<dbReference type="InterPro" id="IPR010275">
    <property type="entry name" value="MepK"/>
</dbReference>
<keyword evidence="7" id="KW-0862">Zinc</keyword>
<evidence type="ECO:0000256" key="7">
    <source>
        <dbReference type="ARBA" id="ARBA00022833"/>
    </source>
</evidence>
<evidence type="ECO:0000256" key="4">
    <source>
        <dbReference type="ARBA" id="ARBA00022723"/>
    </source>
</evidence>
<keyword evidence="9" id="KW-0961">Cell wall biogenesis/degradation</keyword>
<dbReference type="RefSeq" id="WP_369894889.1">
    <property type="nucleotide sequence ID" value="NZ_JBGFFX010000002.1"/>
</dbReference>
<feature type="signal peptide" evidence="12">
    <location>
        <begin position="1"/>
        <end position="30"/>
    </location>
</feature>
<keyword evidence="5 12" id="KW-0732">Signal</keyword>
<comment type="caution">
    <text evidence="13">The sequence shown here is derived from an EMBL/GenBank/DDBJ whole genome shotgun (WGS) entry which is preliminary data.</text>
</comment>
<evidence type="ECO:0000256" key="3">
    <source>
        <dbReference type="ARBA" id="ARBA00022670"/>
    </source>
</evidence>
<keyword evidence="3" id="KW-0645">Protease</keyword>
<evidence type="ECO:0000256" key="2">
    <source>
        <dbReference type="ARBA" id="ARBA00004776"/>
    </source>
</evidence>
<dbReference type="EMBL" id="JBGFFX010000002">
    <property type="protein sequence ID" value="MEY8769695.1"/>
    <property type="molecule type" value="Genomic_DNA"/>
</dbReference>
<comment type="cofactor">
    <cofactor evidence="1">
        <name>Zn(2+)</name>
        <dbReference type="ChEBI" id="CHEBI:29105"/>
    </cofactor>
</comment>
<keyword evidence="8" id="KW-0482">Metalloprotease</keyword>
<protein>
    <recommendedName>
        <fullName evidence="11">Murein endopeptidase K</fullName>
    </recommendedName>
</protein>
<dbReference type="CDD" id="cd14844">
    <property type="entry name" value="Zn-DD-carboxypeptidase_like"/>
    <property type="match status" value="1"/>
</dbReference>
<accession>A0ABV4E492</accession>
<evidence type="ECO:0000256" key="12">
    <source>
        <dbReference type="SAM" id="SignalP"/>
    </source>
</evidence>
<sequence length="184" mass="20701">MDKFDSHRRKLLALGGAALGLSLLPGQAFASLSTSRPRILTLNNLHTGESLKTEFFNGKSYDKDELTRLNHFFRDYRANRIKSIDPHLFDQLYRLQALLDTRKPVQLISGYRTLATNNSLRERGSSTGVAKHSYHTLGQAMDFHIEGIALSNIRKAALSMRSGGVGYYPKSNFVHIDTGPARHW</sequence>